<feature type="region of interest" description="Disordered" evidence="6">
    <location>
        <begin position="42"/>
        <end position="87"/>
    </location>
</feature>
<dbReference type="SUPFAM" id="SSF51971">
    <property type="entry name" value="Nucleotide-binding domain"/>
    <property type="match status" value="1"/>
</dbReference>
<dbReference type="EMBL" id="OOIP01000016">
    <property type="protein sequence ID" value="SPO39807.1"/>
    <property type="molecule type" value="Genomic_DNA"/>
</dbReference>
<comment type="similarity">
    <text evidence="2">Belongs to the DAMOX/DASOX family.</text>
</comment>
<gene>
    <name evidence="8" type="ORF">PSFLO_05288</name>
</gene>
<evidence type="ECO:0000256" key="3">
    <source>
        <dbReference type="ARBA" id="ARBA00022630"/>
    </source>
</evidence>
<dbReference type="AlphaFoldDB" id="A0A5C3F7W7"/>
<dbReference type="GO" id="GO:0071949">
    <property type="term" value="F:FAD binding"/>
    <property type="evidence" value="ECO:0007669"/>
    <property type="project" value="InterPro"/>
</dbReference>
<keyword evidence="9" id="KW-1185">Reference proteome</keyword>
<dbReference type="GO" id="GO:0005737">
    <property type="term" value="C:cytoplasm"/>
    <property type="evidence" value="ECO:0007669"/>
    <property type="project" value="TreeGrafter"/>
</dbReference>
<dbReference type="PANTHER" id="PTHR11530:SF11">
    <property type="entry name" value="D-ASPARTATE OXIDASE"/>
    <property type="match status" value="1"/>
</dbReference>
<feature type="compositionally biased region" description="Basic and acidic residues" evidence="6">
    <location>
        <begin position="102"/>
        <end position="118"/>
    </location>
</feature>
<dbReference type="Proteomes" id="UP000323386">
    <property type="component" value="Unassembled WGS sequence"/>
</dbReference>
<dbReference type="InterPro" id="IPR006076">
    <property type="entry name" value="FAD-dep_OxRdtase"/>
</dbReference>
<dbReference type="SUPFAM" id="SSF54373">
    <property type="entry name" value="FAD-linked reductases, C-terminal domain"/>
    <property type="match status" value="1"/>
</dbReference>
<comment type="cofactor">
    <cofactor evidence="1">
        <name>FAD</name>
        <dbReference type="ChEBI" id="CHEBI:57692"/>
    </cofactor>
</comment>
<evidence type="ECO:0000313" key="8">
    <source>
        <dbReference type="EMBL" id="SPO39807.1"/>
    </source>
</evidence>
<feature type="domain" description="FAD dependent oxidoreductase" evidence="7">
    <location>
        <begin position="10"/>
        <end position="438"/>
    </location>
</feature>
<keyword evidence="5" id="KW-0560">Oxidoreductase</keyword>
<evidence type="ECO:0000256" key="1">
    <source>
        <dbReference type="ARBA" id="ARBA00001974"/>
    </source>
</evidence>
<dbReference type="InterPro" id="IPR023209">
    <property type="entry name" value="DAO"/>
</dbReference>
<dbReference type="Gene3D" id="3.30.9.10">
    <property type="entry name" value="D-Amino Acid Oxidase, subunit A, domain 2"/>
    <property type="match status" value="1"/>
</dbReference>
<keyword evidence="4" id="KW-0274">FAD</keyword>
<dbReference type="OrthoDB" id="2015447at2759"/>
<evidence type="ECO:0000256" key="5">
    <source>
        <dbReference type="ARBA" id="ARBA00023002"/>
    </source>
</evidence>
<protein>
    <submittedName>
        <fullName evidence="8">Related to D-amino acid oxidase</fullName>
    </submittedName>
</protein>
<sequence length="460" mass="49659">MSAGQPSQHIAIVGAGVIGLTTAIALLESSNEKLHRRVTIVSKDVPSLPQQQDGSRQRQPGAASQHQPWHILDPTPAVGTGSVGSSARHPATFASAWAGGHHVSDAKTEQEKRHDQQTFEHMRQLAKLRPWQHAKLQLEAEPLVWVHQTEYFEALKPDGSHPALGVLDWYPDFKVMPQAALPPGIAAGCTFSTLDINVPVYHSWLLLRFLELGGRLVHRSVSSVAEAIRLASSPDVRATFQPSFSGYFGPVDLLILSPGLGARTLKGLEDAAVHPHRGQVVLVNAPWLKRESPFGSSGGGGGGLGAERQDKNELPGFSIVRRQGGRETYTIPRGDGTVVCGGTRLVDDWDAAVRPETTRAILQRCLRVCPQLARPDRTLPHLHGAKVEDVEVLGVNVGLRPARKGGVRLERGADVDGTKVVYNYGYGGWGYQASWGAACEAKEVSCPSSDRRQVGRVADC</sequence>
<dbReference type="GO" id="GO:0003884">
    <property type="term" value="F:D-amino-acid oxidase activity"/>
    <property type="evidence" value="ECO:0007669"/>
    <property type="project" value="InterPro"/>
</dbReference>
<feature type="compositionally biased region" description="Polar residues" evidence="6">
    <location>
        <begin position="48"/>
        <end position="67"/>
    </location>
</feature>
<accession>A0A5C3F7W7</accession>
<evidence type="ECO:0000256" key="6">
    <source>
        <dbReference type="SAM" id="MobiDB-lite"/>
    </source>
</evidence>
<evidence type="ECO:0000256" key="4">
    <source>
        <dbReference type="ARBA" id="ARBA00022827"/>
    </source>
</evidence>
<feature type="region of interest" description="Disordered" evidence="6">
    <location>
        <begin position="99"/>
        <end position="118"/>
    </location>
</feature>
<name>A0A5C3F7W7_9BASI</name>
<evidence type="ECO:0000313" key="9">
    <source>
        <dbReference type="Proteomes" id="UP000323386"/>
    </source>
</evidence>
<evidence type="ECO:0000259" key="7">
    <source>
        <dbReference type="Pfam" id="PF01266"/>
    </source>
</evidence>
<dbReference type="Gene3D" id="3.40.50.720">
    <property type="entry name" value="NAD(P)-binding Rossmann-like Domain"/>
    <property type="match status" value="1"/>
</dbReference>
<dbReference type="Pfam" id="PF01266">
    <property type="entry name" value="DAO"/>
    <property type="match status" value="1"/>
</dbReference>
<reference evidence="8 9" key="1">
    <citation type="submission" date="2018-03" db="EMBL/GenBank/DDBJ databases">
        <authorList>
            <person name="Guldener U."/>
        </authorList>
    </citation>
    <scope>NUCLEOTIDE SEQUENCE [LARGE SCALE GENOMIC DNA]</scope>
    <source>
        <strain evidence="8 9">DAOM196992</strain>
    </source>
</reference>
<organism evidence="8 9">
    <name type="scientific">Pseudozyma flocculosa</name>
    <dbReference type="NCBI Taxonomy" id="84751"/>
    <lineage>
        <taxon>Eukaryota</taxon>
        <taxon>Fungi</taxon>
        <taxon>Dikarya</taxon>
        <taxon>Basidiomycota</taxon>
        <taxon>Ustilaginomycotina</taxon>
        <taxon>Ustilaginomycetes</taxon>
        <taxon>Ustilaginales</taxon>
        <taxon>Ustilaginaceae</taxon>
        <taxon>Pseudozyma</taxon>
    </lineage>
</organism>
<proteinExistence type="inferred from homology"/>
<evidence type="ECO:0000256" key="2">
    <source>
        <dbReference type="ARBA" id="ARBA00006730"/>
    </source>
</evidence>
<dbReference type="GO" id="GO:0019478">
    <property type="term" value="P:D-amino acid catabolic process"/>
    <property type="evidence" value="ECO:0007669"/>
    <property type="project" value="TreeGrafter"/>
</dbReference>
<dbReference type="PANTHER" id="PTHR11530">
    <property type="entry name" value="D-AMINO ACID OXIDASE"/>
    <property type="match status" value="1"/>
</dbReference>
<keyword evidence="3" id="KW-0285">Flavoprotein</keyword>